<keyword evidence="1" id="KW-0812">Transmembrane</keyword>
<evidence type="ECO:0000313" key="3">
    <source>
        <dbReference type="Proteomes" id="UP000752814"/>
    </source>
</evidence>
<name>A0A8J8TFP1_9ARCH</name>
<evidence type="ECO:0000256" key="1">
    <source>
        <dbReference type="SAM" id="Phobius"/>
    </source>
</evidence>
<protein>
    <recommendedName>
        <fullName evidence="4">Zinc-ribbon domain-containing protein</fullName>
    </recommendedName>
</protein>
<dbReference type="SUPFAM" id="SSF103481">
    <property type="entry name" value="Multidrug resistance efflux transporter EmrE"/>
    <property type="match status" value="1"/>
</dbReference>
<comment type="caution">
    <text evidence="2">The sequence shown here is derived from an EMBL/GenBank/DDBJ whole genome shotgun (WGS) entry which is preliminary data.</text>
</comment>
<dbReference type="InterPro" id="IPR037185">
    <property type="entry name" value="EmrE-like"/>
</dbReference>
<feature type="transmembrane region" description="Helical" evidence="1">
    <location>
        <begin position="12"/>
        <end position="32"/>
    </location>
</feature>
<dbReference type="EMBL" id="LVVT01000001">
    <property type="protein sequence ID" value="TQS84661.1"/>
    <property type="molecule type" value="Genomic_DNA"/>
</dbReference>
<gene>
    <name evidence="2" type="ORF">A3207_01070</name>
</gene>
<accession>A0A8J8TFP1</accession>
<dbReference type="Proteomes" id="UP000752814">
    <property type="component" value="Unassembled WGS sequence"/>
</dbReference>
<dbReference type="RefSeq" id="WP_020448791.1">
    <property type="nucleotide sequence ID" value="NZ_CAYAYE010000015.1"/>
</dbReference>
<evidence type="ECO:0000313" key="2">
    <source>
        <dbReference type="EMBL" id="TQS84661.1"/>
    </source>
</evidence>
<sequence length="119" mass="13253">MKRITPGREISAMSFIVAALMVIFGIFFLSSIPSGGGLFGIIFILAGIFLVIWHLNNAVGSKRFSLYDITDSKDEVRNKYPFDNDGGFSTSSQKTYCPWCGETLDNSQYVFCPKCGKRM</sequence>
<proteinExistence type="predicted"/>
<feature type="transmembrane region" description="Helical" evidence="1">
    <location>
        <begin position="38"/>
        <end position="55"/>
    </location>
</feature>
<dbReference type="AlphaFoldDB" id="A0A8J8TFP1"/>
<evidence type="ECO:0008006" key="4">
    <source>
        <dbReference type="Google" id="ProtNLM"/>
    </source>
</evidence>
<keyword evidence="1" id="KW-1133">Transmembrane helix</keyword>
<dbReference type="GeneID" id="41323324"/>
<reference evidence="2" key="1">
    <citation type="submission" date="2016-03" db="EMBL/GenBank/DDBJ databases">
        <authorList>
            <person name="Borrel G."/>
            <person name="Mccann A."/>
            <person name="O'Toole P.W."/>
        </authorList>
    </citation>
    <scope>NUCLEOTIDE SEQUENCE</scope>
    <source>
        <strain evidence="2">183</strain>
    </source>
</reference>
<keyword evidence="1" id="KW-0472">Membrane</keyword>
<organism evidence="2 3">
    <name type="scientific">Candidatus Methanomassiliicoccus intestinalis</name>
    <dbReference type="NCBI Taxonomy" id="1406512"/>
    <lineage>
        <taxon>Archaea</taxon>
        <taxon>Methanobacteriati</taxon>
        <taxon>Thermoplasmatota</taxon>
        <taxon>Thermoplasmata</taxon>
        <taxon>Methanomassiliicoccales</taxon>
        <taxon>Methanomassiliicoccaceae</taxon>
        <taxon>Methanomassiliicoccus</taxon>
    </lineage>
</organism>